<dbReference type="InterPro" id="IPR014752">
    <property type="entry name" value="Arrestin-like_C"/>
</dbReference>
<evidence type="ECO:0000313" key="4">
    <source>
        <dbReference type="WBParaSite" id="sdigi.contig413.g8153.t1"/>
    </source>
</evidence>
<dbReference type="PANTHER" id="PTHR11188">
    <property type="entry name" value="ARRESTIN DOMAIN CONTAINING PROTEIN"/>
    <property type="match status" value="1"/>
</dbReference>
<evidence type="ECO:0000256" key="1">
    <source>
        <dbReference type="SAM" id="MobiDB-lite"/>
    </source>
</evidence>
<dbReference type="GO" id="GO:0015031">
    <property type="term" value="P:protein transport"/>
    <property type="evidence" value="ECO:0007669"/>
    <property type="project" value="TreeGrafter"/>
</dbReference>
<keyword evidence="3" id="KW-1185">Reference proteome</keyword>
<reference evidence="4" key="1">
    <citation type="submission" date="2022-11" db="UniProtKB">
        <authorList>
            <consortium name="WormBaseParasite"/>
        </authorList>
    </citation>
    <scope>IDENTIFICATION</scope>
</reference>
<dbReference type="AlphaFoldDB" id="A0A915PXE6"/>
<dbReference type="SMART" id="SM01017">
    <property type="entry name" value="Arrestin_C"/>
    <property type="match status" value="1"/>
</dbReference>
<evidence type="ECO:0000259" key="2">
    <source>
        <dbReference type="SMART" id="SM01017"/>
    </source>
</evidence>
<name>A0A915PXE6_9BILA</name>
<dbReference type="GO" id="GO:0005737">
    <property type="term" value="C:cytoplasm"/>
    <property type="evidence" value="ECO:0007669"/>
    <property type="project" value="TreeGrafter"/>
</dbReference>
<dbReference type="WBParaSite" id="sdigi.contig413.g8153.t1">
    <property type="protein sequence ID" value="sdigi.contig413.g8153.t1"/>
    <property type="gene ID" value="sdigi.contig413.g8153"/>
</dbReference>
<dbReference type="InterPro" id="IPR014756">
    <property type="entry name" value="Ig_E-set"/>
</dbReference>
<accession>A0A915PXE6</accession>
<feature type="region of interest" description="Disordered" evidence="1">
    <location>
        <begin position="269"/>
        <end position="292"/>
    </location>
</feature>
<evidence type="ECO:0000313" key="3">
    <source>
        <dbReference type="Proteomes" id="UP000887581"/>
    </source>
</evidence>
<dbReference type="InterPro" id="IPR050357">
    <property type="entry name" value="Arrestin_domain-protein"/>
</dbReference>
<dbReference type="Pfam" id="PF02752">
    <property type="entry name" value="Arrestin_C"/>
    <property type="match status" value="1"/>
</dbReference>
<dbReference type="PANTHER" id="PTHR11188:SF175">
    <property type="entry name" value="ARRESTIN C-TERMINAL-LIKE DOMAIN-CONTAINING PROTEIN"/>
    <property type="match status" value="1"/>
</dbReference>
<dbReference type="SUPFAM" id="SSF81296">
    <property type="entry name" value="E set domains"/>
    <property type="match status" value="2"/>
</dbReference>
<protein>
    <submittedName>
        <fullName evidence="4">Arrestin C-terminal-like domain-containing protein</fullName>
    </submittedName>
</protein>
<organism evidence="3 4">
    <name type="scientific">Setaria digitata</name>
    <dbReference type="NCBI Taxonomy" id="48799"/>
    <lineage>
        <taxon>Eukaryota</taxon>
        <taxon>Metazoa</taxon>
        <taxon>Ecdysozoa</taxon>
        <taxon>Nematoda</taxon>
        <taxon>Chromadorea</taxon>
        <taxon>Rhabditida</taxon>
        <taxon>Spirurina</taxon>
        <taxon>Spiruromorpha</taxon>
        <taxon>Filarioidea</taxon>
        <taxon>Setariidae</taxon>
        <taxon>Setaria</taxon>
    </lineage>
</organism>
<sequence length="310" mass="34753">MALSSLSVIDNICSDETVPYHVDIFLSEKIYNPGDMIHGEPISSPSNAVRERGNQRSEYFSGIEIGNHKFEFTFQLPKNGLYTSFDLENCGGRVRYCINVQCFSYGRLVLKKTLVFPIVCPADPVQCPEALKSGCSKKRVEFRNGRYLDVELSISKRWLVPGEALPAQVYINNRSGKSIKFSHLSIQQHIFCLATHPITYTKEWFHDTLGVGMDTYKIPNGSAHKYVPKFNIPALVPGFEVDRCMTLDYALKLDIPIFIGTSSTTETNLAQKTKLTEETEPPPKCPDSPPPSYAECFSQLQIANNAVDHS</sequence>
<feature type="domain" description="Arrestin C-terminal-like" evidence="2">
    <location>
        <begin position="144"/>
        <end position="264"/>
    </location>
</feature>
<feature type="compositionally biased region" description="Pro residues" evidence="1">
    <location>
        <begin position="282"/>
        <end position="292"/>
    </location>
</feature>
<dbReference type="Proteomes" id="UP000887581">
    <property type="component" value="Unplaced"/>
</dbReference>
<dbReference type="InterPro" id="IPR011022">
    <property type="entry name" value="Arrestin_C-like"/>
</dbReference>
<proteinExistence type="predicted"/>
<dbReference type="Gene3D" id="2.60.40.640">
    <property type="match status" value="2"/>
</dbReference>